<name>A1CHN9_ASPCL</name>
<dbReference type="OMA" id="VPINLHN"/>
<dbReference type="RefSeq" id="XP_001271820.1">
    <property type="nucleotide sequence ID" value="XM_001271819.1"/>
</dbReference>
<dbReference type="SUPFAM" id="SSF55729">
    <property type="entry name" value="Acyl-CoA N-acyltransferases (Nat)"/>
    <property type="match status" value="1"/>
</dbReference>
<dbReference type="HOGENOM" id="CLU_089360_0_0_1"/>
<dbReference type="CDD" id="cd04301">
    <property type="entry name" value="NAT_SF"/>
    <property type="match status" value="1"/>
</dbReference>
<accession>A1CHN9</accession>
<evidence type="ECO:0000313" key="2">
    <source>
        <dbReference type="Proteomes" id="UP000006701"/>
    </source>
</evidence>
<dbReference type="Gene3D" id="3.40.630.30">
    <property type="match status" value="1"/>
</dbReference>
<dbReference type="VEuPathDB" id="FungiDB:ACLA_048660"/>
<dbReference type="GeneID" id="4704252"/>
<sequence length="209" mass="23839">MTRCTLIPINLHNPDEYAELKAQRVQCGWDSTDTALLKWRAKQDENLKSFFWITVPSESAPSKAIRVGHISLDAYSDPPDLGLASPDKSTLTIQNFFIRPEHRGSGLGNHVLALAEGMATQEPWGSPRCRFVTINTLSKRYFYAEGPEGKGMWARLGGPAPKICNAEWYERRGYVWWKSEPRYQERTSEGEEVRLWADFMRKAVMDGEV</sequence>
<dbReference type="EMBL" id="DS027054">
    <property type="protein sequence ID" value="EAW10394.1"/>
    <property type="molecule type" value="Genomic_DNA"/>
</dbReference>
<dbReference type="AlphaFoldDB" id="A1CHN9"/>
<dbReference type="InterPro" id="IPR016181">
    <property type="entry name" value="Acyl_CoA_acyltransferase"/>
</dbReference>
<keyword evidence="2" id="KW-1185">Reference proteome</keyword>
<reference evidence="1 2" key="1">
    <citation type="journal article" date="2008" name="PLoS Genet.">
        <title>Genomic islands in the pathogenic filamentous fungus Aspergillus fumigatus.</title>
        <authorList>
            <person name="Fedorova N.D."/>
            <person name="Khaldi N."/>
            <person name="Joardar V.S."/>
            <person name="Maiti R."/>
            <person name="Amedeo P."/>
            <person name="Anderson M.J."/>
            <person name="Crabtree J."/>
            <person name="Silva J.C."/>
            <person name="Badger J.H."/>
            <person name="Albarraq A."/>
            <person name="Angiuoli S."/>
            <person name="Bussey H."/>
            <person name="Bowyer P."/>
            <person name="Cotty P.J."/>
            <person name="Dyer P.S."/>
            <person name="Egan A."/>
            <person name="Galens K."/>
            <person name="Fraser-Liggett C.M."/>
            <person name="Haas B.J."/>
            <person name="Inman J.M."/>
            <person name="Kent R."/>
            <person name="Lemieux S."/>
            <person name="Malavazi I."/>
            <person name="Orvis J."/>
            <person name="Roemer T."/>
            <person name="Ronning C.M."/>
            <person name="Sundaram J.P."/>
            <person name="Sutton G."/>
            <person name="Turner G."/>
            <person name="Venter J.C."/>
            <person name="White O.R."/>
            <person name="Whitty B.R."/>
            <person name="Youngman P."/>
            <person name="Wolfe K.H."/>
            <person name="Goldman G.H."/>
            <person name="Wortman J.R."/>
            <person name="Jiang B."/>
            <person name="Denning D.W."/>
            <person name="Nierman W.C."/>
        </authorList>
    </citation>
    <scope>NUCLEOTIDE SEQUENCE [LARGE SCALE GENOMIC DNA]</scope>
    <source>
        <strain evidence="2">ATCC 1007 / CBS 513.65 / DSM 816 / NCTC 3887 / NRRL 1</strain>
    </source>
</reference>
<dbReference type="Proteomes" id="UP000006701">
    <property type="component" value="Unassembled WGS sequence"/>
</dbReference>
<dbReference type="KEGG" id="act:ACLA_048660"/>
<dbReference type="OrthoDB" id="2326446at2759"/>
<evidence type="ECO:0000313" key="1">
    <source>
        <dbReference type="EMBL" id="EAW10394.1"/>
    </source>
</evidence>
<proteinExistence type="predicted"/>
<protein>
    <submittedName>
        <fullName evidence="1">Uncharacterized protein</fullName>
    </submittedName>
</protein>
<organism evidence="1 2">
    <name type="scientific">Aspergillus clavatus (strain ATCC 1007 / CBS 513.65 / DSM 816 / NCTC 3887 / NRRL 1 / QM 1276 / 107)</name>
    <dbReference type="NCBI Taxonomy" id="344612"/>
    <lineage>
        <taxon>Eukaryota</taxon>
        <taxon>Fungi</taxon>
        <taxon>Dikarya</taxon>
        <taxon>Ascomycota</taxon>
        <taxon>Pezizomycotina</taxon>
        <taxon>Eurotiomycetes</taxon>
        <taxon>Eurotiomycetidae</taxon>
        <taxon>Eurotiales</taxon>
        <taxon>Aspergillaceae</taxon>
        <taxon>Aspergillus</taxon>
        <taxon>Aspergillus subgen. Fumigati</taxon>
    </lineage>
</organism>
<gene>
    <name evidence="1" type="ORF">ACLA_048660</name>
</gene>
<dbReference type="eggNOG" id="ENOG502SQ0K">
    <property type="taxonomic scope" value="Eukaryota"/>
</dbReference>